<reference evidence="2 3" key="1">
    <citation type="submission" date="2016-11" db="EMBL/GenBank/DDBJ databases">
        <title>Study of marine rhodopsin-containing bacteria.</title>
        <authorList>
            <person name="Yoshizawa S."/>
            <person name="Kumagai Y."/>
            <person name="Kogure K."/>
        </authorList>
    </citation>
    <scope>NUCLEOTIDE SEQUENCE [LARGE SCALE GENOMIC DNA]</scope>
    <source>
        <strain evidence="2 3">SAORIC-28</strain>
    </source>
</reference>
<feature type="compositionally biased region" description="Low complexity" evidence="1">
    <location>
        <begin position="28"/>
        <end position="52"/>
    </location>
</feature>
<sequence>PEPAPEPIAPEPPPAEGFTTTFSTGAVTPEPIAAPLAEAPTPAASVASAPVRPLAPEPPGASGPGGPPLTEVVAPPAPDPSLLAPPEDPFGGKDPADGLFAQGYLADSKGGEVVGTIPSVPPMPAGAAPSAPALPAFAPLGGGLAPDPGVAFRSALDAAFASRASGIPFVVVALRMDPAAPGAAHFGAIESGVRASLRPSDKILVDAPRKRAAVVMPSSGPEAAQALFGGLQEHLRSALGPDADRVLQSVAAVTVPDGQPFQTSAELLAYAFEG</sequence>
<name>A0A271J691_9BACT</name>
<organism evidence="2 3">
    <name type="scientific">Rubrivirga marina</name>
    <dbReference type="NCBI Taxonomy" id="1196024"/>
    <lineage>
        <taxon>Bacteria</taxon>
        <taxon>Pseudomonadati</taxon>
        <taxon>Rhodothermota</taxon>
        <taxon>Rhodothermia</taxon>
        <taxon>Rhodothermales</taxon>
        <taxon>Rubricoccaceae</taxon>
        <taxon>Rubrivirga</taxon>
    </lineage>
</organism>
<dbReference type="Proteomes" id="UP000216339">
    <property type="component" value="Unassembled WGS sequence"/>
</dbReference>
<accession>A0A271J691</accession>
<proteinExistence type="predicted"/>
<dbReference type="AlphaFoldDB" id="A0A271J691"/>
<gene>
    <name evidence="2" type="ORF">BSZ37_19615</name>
</gene>
<comment type="caution">
    <text evidence="2">The sequence shown here is derived from an EMBL/GenBank/DDBJ whole genome shotgun (WGS) entry which is preliminary data.</text>
</comment>
<feature type="non-terminal residue" evidence="2">
    <location>
        <position position="1"/>
    </location>
</feature>
<feature type="region of interest" description="Disordered" evidence="1">
    <location>
        <begin position="1"/>
        <end position="101"/>
    </location>
</feature>
<feature type="compositionally biased region" description="Pro residues" evidence="1">
    <location>
        <begin position="1"/>
        <end position="15"/>
    </location>
</feature>
<evidence type="ECO:0000313" key="2">
    <source>
        <dbReference type="EMBL" id="PAP78475.1"/>
    </source>
</evidence>
<keyword evidence="3" id="KW-1185">Reference proteome</keyword>
<evidence type="ECO:0000313" key="3">
    <source>
        <dbReference type="Proteomes" id="UP000216339"/>
    </source>
</evidence>
<evidence type="ECO:0008006" key="4">
    <source>
        <dbReference type="Google" id="ProtNLM"/>
    </source>
</evidence>
<protein>
    <recommendedName>
        <fullName evidence="4">GGDEF domain-containing protein</fullName>
    </recommendedName>
</protein>
<dbReference type="EMBL" id="MQWD01000001">
    <property type="protein sequence ID" value="PAP78475.1"/>
    <property type="molecule type" value="Genomic_DNA"/>
</dbReference>
<feature type="compositionally biased region" description="Pro residues" evidence="1">
    <location>
        <begin position="53"/>
        <end position="67"/>
    </location>
</feature>
<evidence type="ECO:0000256" key="1">
    <source>
        <dbReference type="SAM" id="MobiDB-lite"/>
    </source>
</evidence>